<dbReference type="InterPro" id="IPR037171">
    <property type="entry name" value="NagB/RpiA_transferase-like"/>
</dbReference>
<dbReference type="InterPro" id="IPR003702">
    <property type="entry name" value="ActCoA_hydro_N"/>
</dbReference>
<dbReference type="InterPro" id="IPR026888">
    <property type="entry name" value="AcetylCoA_hyd_C"/>
</dbReference>
<dbReference type="InterPro" id="IPR038460">
    <property type="entry name" value="AcetylCoA_hyd_C_sf"/>
</dbReference>
<protein>
    <submittedName>
        <fullName evidence="5">4-hydroxybutyrate CoA-transferase</fullName>
    </submittedName>
</protein>
<organism evidence="5 6">
    <name type="scientific">Desulfoluna limicola</name>
    <dbReference type="NCBI Taxonomy" id="2810562"/>
    <lineage>
        <taxon>Bacteria</taxon>
        <taxon>Pseudomonadati</taxon>
        <taxon>Thermodesulfobacteriota</taxon>
        <taxon>Desulfobacteria</taxon>
        <taxon>Desulfobacterales</taxon>
        <taxon>Desulfolunaceae</taxon>
        <taxon>Desulfoluna</taxon>
    </lineage>
</organism>
<dbReference type="Gene3D" id="3.40.1080.10">
    <property type="entry name" value="Glutaconate Coenzyme A-transferase"/>
    <property type="match status" value="1"/>
</dbReference>
<evidence type="ECO:0000256" key="2">
    <source>
        <dbReference type="ARBA" id="ARBA00022679"/>
    </source>
</evidence>
<dbReference type="PANTHER" id="PTHR21432:SF20">
    <property type="entry name" value="ACETYL-COA HYDROLASE"/>
    <property type="match status" value="1"/>
</dbReference>
<evidence type="ECO:0000256" key="1">
    <source>
        <dbReference type="ARBA" id="ARBA00009632"/>
    </source>
</evidence>
<dbReference type="EMBL" id="AP024488">
    <property type="protein sequence ID" value="BCS95283.1"/>
    <property type="molecule type" value="Genomic_DNA"/>
</dbReference>
<dbReference type="Proteomes" id="UP001320148">
    <property type="component" value="Chromosome"/>
</dbReference>
<proteinExistence type="inferred from homology"/>
<reference evidence="5 6" key="1">
    <citation type="submission" date="2021-02" db="EMBL/GenBank/DDBJ databases">
        <title>Complete genome of Desulfoluna sp. strain ASN36.</title>
        <authorList>
            <person name="Takahashi A."/>
            <person name="Kojima H."/>
            <person name="Fukui M."/>
        </authorList>
    </citation>
    <scope>NUCLEOTIDE SEQUENCE [LARGE SCALE GENOMIC DNA]</scope>
    <source>
        <strain evidence="5 6">ASN36</strain>
    </source>
</reference>
<dbReference type="Pfam" id="PF13336">
    <property type="entry name" value="AcetylCoA_hyd_C"/>
    <property type="match status" value="1"/>
</dbReference>
<feature type="domain" description="Acetyl-CoA hydrolase/transferase C-terminal" evidence="4">
    <location>
        <begin position="273"/>
        <end position="426"/>
    </location>
</feature>
<dbReference type="SUPFAM" id="SSF100950">
    <property type="entry name" value="NagB/RpiA/CoA transferase-like"/>
    <property type="match status" value="2"/>
</dbReference>
<evidence type="ECO:0000313" key="5">
    <source>
        <dbReference type="EMBL" id="BCS95283.1"/>
    </source>
</evidence>
<dbReference type="Gene3D" id="3.40.1080.20">
    <property type="entry name" value="Acetyl-CoA hydrolase/transferase C-terminal domain"/>
    <property type="match status" value="1"/>
</dbReference>
<evidence type="ECO:0000259" key="4">
    <source>
        <dbReference type="Pfam" id="PF13336"/>
    </source>
</evidence>
<comment type="similarity">
    <text evidence="1">Belongs to the acetyl-CoA hydrolase/transferase family.</text>
</comment>
<keyword evidence="6" id="KW-1185">Reference proteome</keyword>
<evidence type="ECO:0000313" key="6">
    <source>
        <dbReference type="Proteomes" id="UP001320148"/>
    </source>
</evidence>
<name>A0ABN6F049_9BACT</name>
<dbReference type="PANTHER" id="PTHR21432">
    <property type="entry name" value="ACETYL-COA HYDROLASE-RELATED"/>
    <property type="match status" value="1"/>
</dbReference>
<dbReference type="Gene3D" id="3.30.750.70">
    <property type="entry name" value="4-hydroxybutyrate coenzyme like domains"/>
    <property type="match status" value="1"/>
</dbReference>
<accession>A0ABN6F049</accession>
<sequence length="444" mass="47768">MTWKQRYQDKVVNYETAVASINSGSRIAAPPASSFPLELVNALSSRKGLEKVRFDSGLLMRLPDFMTPAQEGRIHYHSFFLGPLERLVRESYPITATSIHFSRLHENFTKGSLDAVLLEVSPPDEMGIMSLGPMGTLAGRAMIQAADRVIVQVNPHVPFIHGEDAHVHVDEVDFICDCDRPLFEVPDASPDAAEAKIADFISERIPDGATIQLGIGKLANAIGDRLSGKKDLGIHSEMLTPSLIRLIQEGVATGAKKELHRGKAIGGFSLGGKADYDFLHSNPQVKFYPVSYVNDPAVVAKHSHFISVNNALAIDLTGQAASESLGFSQFSGTGGQLDFVRGARMSLGGMSFLALKSTAGSGSGLISRIRCTLDPGAVITTPRSDVQYIVTEYGIADLDRKSIPDRVRAMIAIAHPAFRDELSREAVASGLVSFSDLQGVKAAA</sequence>
<gene>
    <name evidence="5" type="ORF">DSLASN_09150</name>
</gene>
<dbReference type="Pfam" id="PF02550">
    <property type="entry name" value="AcetylCoA_hydro"/>
    <property type="match status" value="1"/>
</dbReference>
<evidence type="ECO:0000259" key="3">
    <source>
        <dbReference type="Pfam" id="PF02550"/>
    </source>
</evidence>
<feature type="domain" description="Acetyl-CoA hydrolase/transferase N-terminal" evidence="3">
    <location>
        <begin position="92"/>
        <end position="176"/>
    </location>
</feature>
<dbReference type="InterPro" id="IPR046433">
    <property type="entry name" value="ActCoA_hydro"/>
</dbReference>
<keyword evidence="2" id="KW-0808">Transferase</keyword>